<evidence type="ECO:0000313" key="2">
    <source>
        <dbReference type="EMBL" id="ETN98394.1"/>
    </source>
</evidence>
<evidence type="ECO:0000313" key="3">
    <source>
        <dbReference type="Proteomes" id="UP000023152"/>
    </source>
</evidence>
<evidence type="ECO:0000256" key="1">
    <source>
        <dbReference type="SAM" id="Phobius"/>
    </source>
</evidence>
<dbReference type="AlphaFoldDB" id="X6LCG0"/>
<keyword evidence="3" id="KW-1185">Reference proteome</keyword>
<name>X6LCG0_RETFI</name>
<proteinExistence type="predicted"/>
<feature type="non-terminal residue" evidence="2">
    <location>
        <position position="131"/>
    </location>
</feature>
<dbReference type="Proteomes" id="UP000023152">
    <property type="component" value="Unassembled WGS sequence"/>
</dbReference>
<reference evidence="2 3" key="1">
    <citation type="journal article" date="2013" name="Curr. Biol.">
        <title>The Genome of the Foraminiferan Reticulomyxa filosa.</title>
        <authorList>
            <person name="Glockner G."/>
            <person name="Hulsmann N."/>
            <person name="Schleicher M."/>
            <person name="Noegel A.A."/>
            <person name="Eichinger L."/>
            <person name="Gallinger C."/>
            <person name="Pawlowski J."/>
            <person name="Sierra R."/>
            <person name="Euteneuer U."/>
            <person name="Pillet L."/>
            <person name="Moustafa A."/>
            <person name="Platzer M."/>
            <person name="Groth M."/>
            <person name="Szafranski K."/>
            <person name="Schliwa M."/>
        </authorList>
    </citation>
    <scope>NUCLEOTIDE SEQUENCE [LARGE SCALE GENOMIC DNA]</scope>
</reference>
<accession>X6LCG0</accession>
<keyword evidence="1" id="KW-0812">Transmembrane</keyword>
<keyword evidence="1" id="KW-0472">Membrane</keyword>
<comment type="caution">
    <text evidence="2">The sequence shown here is derived from an EMBL/GenBank/DDBJ whole genome shotgun (WGS) entry which is preliminary data.</text>
</comment>
<protein>
    <submittedName>
        <fullName evidence="2">Uncharacterized protein</fullName>
    </submittedName>
</protein>
<keyword evidence="1" id="KW-1133">Transmembrane helix</keyword>
<organism evidence="2 3">
    <name type="scientific">Reticulomyxa filosa</name>
    <dbReference type="NCBI Taxonomy" id="46433"/>
    <lineage>
        <taxon>Eukaryota</taxon>
        <taxon>Sar</taxon>
        <taxon>Rhizaria</taxon>
        <taxon>Retaria</taxon>
        <taxon>Foraminifera</taxon>
        <taxon>Monothalamids</taxon>
        <taxon>Reticulomyxidae</taxon>
        <taxon>Reticulomyxa</taxon>
    </lineage>
</organism>
<gene>
    <name evidence="2" type="ORF">RFI_39114</name>
</gene>
<dbReference type="EMBL" id="ASPP01046824">
    <property type="protein sequence ID" value="ETN98394.1"/>
    <property type="molecule type" value="Genomic_DNA"/>
</dbReference>
<feature type="transmembrane region" description="Helical" evidence="1">
    <location>
        <begin position="63"/>
        <end position="82"/>
    </location>
</feature>
<sequence length="131" mass="16263">MSDRLKKIYAKCNFEDFLRSEICQVLFLVEKKKKKKDKYFFDKDETKKKGQNENDIIFAKVNAMHVTNIFSFVFFALYCIMYEKWMKWWNEREQKDKTEIIQKFKTMSNEQFRVWILNECKWKHKITKDDI</sequence>